<dbReference type="PANTHER" id="PTHR31672">
    <property type="entry name" value="BNACNNG10540D PROTEIN"/>
    <property type="match status" value="1"/>
</dbReference>
<dbReference type="Pfam" id="PF08268">
    <property type="entry name" value="FBA_3"/>
    <property type="match status" value="1"/>
</dbReference>
<sequence length="392" mass="45643">MQRVYYRSRKKIVRDIPMEVLEHILCRLPVKTLLQFRSVCKSWYAIITSPTLISIHANWFSNNQFGYLIKHRGPEISSLDKSMFNLIEKLELPHHHLKSFEFNLVGSCNGLLCLTKEFVANNKFPSTYIWNPSIRVCKELPLPPLQIITFIDKNLISYECASGFGFDGQTNDYKVFHIVRAKSNLEDFVIINLVYSSKNQSWRVVEAAHDDYDQFAFPSPYIGCRTSFNGAFHWIPNWDSKSRSIMRFDFCDETIRKTKLPLANKNEIVMCIGSLKNSLVVFVSDALDGKFWTIPCRINTWVMMKKGEMTTTPWIHQFSVPIEAGLAWPLNIGLNGENLFFLKFYMMKNSSWSYRLGIYDNEKKKISEVDTHIRGMFTYSESLFLLGEETKY</sequence>
<dbReference type="RefSeq" id="XP_024926793.2">
    <property type="nucleotide sequence ID" value="XM_025071025.2"/>
</dbReference>
<accession>A0A6P6FYA3</accession>
<protein>
    <submittedName>
        <fullName evidence="3">F-box/kelch-repeat protein At3g23880-like</fullName>
    </submittedName>
</protein>
<dbReference type="SUPFAM" id="SSF81383">
    <property type="entry name" value="F-box domain"/>
    <property type="match status" value="1"/>
</dbReference>
<dbReference type="KEGG" id="zju:112490712"/>
<dbReference type="InterPro" id="IPR017451">
    <property type="entry name" value="F-box-assoc_interact_dom"/>
</dbReference>
<dbReference type="InParanoid" id="A0A6P6FYA3"/>
<dbReference type="NCBIfam" id="TIGR01640">
    <property type="entry name" value="F_box_assoc_1"/>
    <property type="match status" value="1"/>
</dbReference>
<dbReference type="InterPro" id="IPR001810">
    <property type="entry name" value="F-box_dom"/>
</dbReference>
<evidence type="ECO:0000313" key="3">
    <source>
        <dbReference type="RefSeq" id="XP_024926793.2"/>
    </source>
</evidence>
<evidence type="ECO:0000259" key="1">
    <source>
        <dbReference type="PROSITE" id="PS50181"/>
    </source>
</evidence>
<name>A0A6P6FYA3_ZIZJJ</name>
<dbReference type="Gene3D" id="1.20.1280.50">
    <property type="match status" value="1"/>
</dbReference>
<dbReference type="InterPro" id="IPR050796">
    <property type="entry name" value="SCF_F-box_component"/>
</dbReference>
<dbReference type="GeneID" id="112490712"/>
<dbReference type="Proteomes" id="UP001652623">
    <property type="component" value="Chromosome 1"/>
</dbReference>
<dbReference type="SMART" id="SM00256">
    <property type="entry name" value="FBOX"/>
    <property type="match status" value="1"/>
</dbReference>
<evidence type="ECO:0000313" key="2">
    <source>
        <dbReference type="Proteomes" id="UP001652623"/>
    </source>
</evidence>
<feature type="domain" description="F-box" evidence="1">
    <location>
        <begin position="10"/>
        <end position="62"/>
    </location>
</feature>
<dbReference type="AlphaFoldDB" id="A0A6P6FYA3"/>
<proteinExistence type="predicted"/>
<organism evidence="2 3">
    <name type="scientific">Ziziphus jujuba</name>
    <name type="common">Chinese jujube</name>
    <name type="synonym">Ziziphus sativa</name>
    <dbReference type="NCBI Taxonomy" id="326968"/>
    <lineage>
        <taxon>Eukaryota</taxon>
        <taxon>Viridiplantae</taxon>
        <taxon>Streptophyta</taxon>
        <taxon>Embryophyta</taxon>
        <taxon>Tracheophyta</taxon>
        <taxon>Spermatophyta</taxon>
        <taxon>Magnoliopsida</taxon>
        <taxon>eudicotyledons</taxon>
        <taxon>Gunneridae</taxon>
        <taxon>Pentapetalae</taxon>
        <taxon>rosids</taxon>
        <taxon>fabids</taxon>
        <taxon>Rosales</taxon>
        <taxon>Rhamnaceae</taxon>
        <taxon>Paliureae</taxon>
        <taxon>Ziziphus</taxon>
    </lineage>
</organism>
<reference evidence="3" key="2">
    <citation type="submission" date="2025-08" db="UniProtKB">
        <authorList>
            <consortium name="RefSeq"/>
        </authorList>
    </citation>
    <scope>IDENTIFICATION</scope>
    <source>
        <tissue evidence="3">Seedling</tissue>
    </source>
</reference>
<reference evidence="2" key="1">
    <citation type="submission" date="2025-05" db="UniProtKB">
        <authorList>
            <consortium name="RefSeq"/>
        </authorList>
    </citation>
    <scope>NUCLEOTIDE SEQUENCE [LARGE SCALE GENOMIC DNA]</scope>
</reference>
<keyword evidence="2" id="KW-1185">Reference proteome</keyword>
<dbReference type="PROSITE" id="PS50181">
    <property type="entry name" value="FBOX"/>
    <property type="match status" value="1"/>
</dbReference>
<dbReference type="CDD" id="cd22157">
    <property type="entry name" value="F-box_AtFBW1-like"/>
    <property type="match status" value="1"/>
</dbReference>
<dbReference type="Pfam" id="PF00646">
    <property type="entry name" value="F-box"/>
    <property type="match status" value="1"/>
</dbReference>
<dbReference type="InterPro" id="IPR036047">
    <property type="entry name" value="F-box-like_dom_sf"/>
</dbReference>
<dbReference type="InterPro" id="IPR013187">
    <property type="entry name" value="F-box-assoc_dom_typ3"/>
</dbReference>
<gene>
    <name evidence="3" type="primary">LOC112490712</name>
</gene>
<dbReference type="PANTHER" id="PTHR31672:SF13">
    <property type="entry name" value="F-BOX PROTEIN CPR30-LIKE"/>
    <property type="match status" value="1"/>
</dbReference>